<dbReference type="SMART" id="SM00636">
    <property type="entry name" value="Glyco_18"/>
    <property type="match status" value="1"/>
</dbReference>
<name>A0AAV2S9S9_MEGNR</name>
<dbReference type="Gene3D" id="3.20.20.80">
    <property type="entry name" value="Glycosidases"/>
    <property type="match status" value="1"/>
</dbReference>
<dbReference type="GO" id="GO:0006032">
    <property type="term" value="P:chitin catabolic process"/>
    <property type="evidence" value="ECO:0007669"/>
    <property type="project" value="TreeGrafter"/>
</dbReference>
<proteinExistence type="predicted"/>
<feature type="domain" description="GH18" evidence="2">
    <location>
        <begin position="71"/>
        <end position="292"/>
    </location>
</feature>
<dbReference type="InterPro" id="IPR017853">
    <property type="entry name" value="GH"/>
</dbReference>
<evidence type="ECO:0000256" key="1">
    <source>
        <dbReference type="SAM" id="SignalP"/>
    </source>
</evidence>
<dbReference type="GO" id="GO:0005975">
    <property type="term" value="P:carbohydrate metabolic process"/>
    <property type="evidence" value="ECO:0007669"/>
    <property type="project" value="InterPro"/>
</dbReference>
<evidence type="ECO:0000259" key="2">
    <source>
        <dbReference type="PROSITE" id="PS51910"/>
    </source>
</evidence>
<dbReference type="InterPro" id="IPR050314">
    <property type="entry name" value="Glycosyl_Hydrlase_18"/>
</dbReference>
<dbReference type="AlphaFoldDB" id="A0AAV2S9S9"/>
<dbReference type="GO" id="GO:0004568">
    <property type="term" value="F:chitinase activity"/>
    <property type="evidence" value="ECO:0007669"/>
    <property type="project" value="TreeGrafter"/>
</dbReference>
<evidence type="ECO:0000313" key="3">
    <source>
        <dbReference type="EMBL" id="CAL4170495.1"/>
    </source>
</evidence>
<protein>
    <recommendedName>
        <fullName evidence="2">GH18 domain-containing protein</fullName>
    </recommendedName>
</protein>
<comment type="caution">
    <text evidence="3">The sequence shown here is derived from an EMBL/GenBank/DDBJ whole genome shotgun (WGS) entry which is preliminary data.</text>
</comment>
<evidence type="ECO:0000313" key="4">
    <source>
        <dbReference type="Proteomes" id="UP001497623"/>
    </source>
</evidence>
<dbReference type="GO" id="GO:0005576">
    <property type="term" value="C:extracellular region"/>
    <property type="evidence" value="ECO:0007669"/>
    <property type="project" value="TreeGrafter"/>
</dbReference>
<keyword evidence="4" id="KW-1185">Reference proteome</keyword>
<keyword evidence="1" id="KW-0732">Signal</keyword>
<dbReference type="InterPro" id="IPR001223">
    <property type="entry name" value="Glyco_hydro18_cat"/>
</dbReference>
<feature type="non-terminal residue" evidence="3">
    <location>
        <position position="292"/>
    </location>
</feature>
<feature type="chain" id="PRO_5043629305" description="GH18 domain-containing protein" evidence="1">
    <location>
        <begin position="17"/>
        <end position="292"/>
    </location>
</feature>
<dbReference type="Pfam" id="PF00704">
    <property type="entry name" value="Glyco_hydro_18"/>
    <property type="match status" value="1"/>
</dbReference>
<dbReference type="Proteomes" id="UP001497623">
    <property type="component" value="Unassembled WGS sequence"/>
</dbReference>
<accession>A0AAV2S9S9</accession>
<dbReference type="GO" id="GO:0008061">
    <property type="term" value="F:chitin binding"/>
    <property type="evidence" value="ECO:0007669"/>
    <property type="project" value="InterPro"/>
</dbReference>
<dbReference type="InterPro" id="IPR011583">
    <property type="entry name" value="Chitinase_II/V-like_cat"/>
</dbReference>
<dbReference type="PROSITE" id="PS51910">
    <property type="entry name" value="GH18_2"/>
    <property type="match status" value="1"/>
</dbReference>
<organism evidence="3 4">
    <name type="scientific">Meganyctiphanes norvegica</name>
    <name type="common">Northern krill</name>
    <name type="synonym">Thysanopoda norvegica</name>
    <dbReference type="NCBI Taxonomy" id="48144"/>
    <lineage>
        <taxon>Eukaryota</taxon>
        <taxon>Metazoa</taxon>
        <taxon>Ecdysozoa</taxon>
        <taxon>Arthropoda</taxon>
        <taxon>Crustacea</taxon>
        <taxon>Multicrustacea</taxon>
        <taxon>Malacostraca</taxon>
        <taxon>Eumalacostraca</taxon>
        <taxon>Eucarida</taxon>
        <taxon>Euphausiacea</taxon>
        <taxon>Euphausiidae</taxon>
        <taxon>Meganyctiphanes</taxon>
    </lineage>
</organism>
<dbReference type="PANTHER" id="PTHR11177">
    <property type="entry name" value="CHITINASE"/>
    <property type="match status" value="1"/>
</dbReference>
<sequence length="292" mass="32403">AVQAILILGTLGAVAAELQGGNVTLTPTLEYDPITENITDNQQSGTLQSLEVSLANGTLHGRHGGMHKHGNRVVCYLAAWAKHRPGKGKFTIEDIDATLCTNLIYCFIGIDEETSKAKSLDTWNDIDQKGFERAVGLKKQNPDLQVTVGIGGYAEGPQKFSTMAAKPALRKTFIDSMVIFIKEHKFDGLDLDWQFPAEVYRGGAPEDKENFVILVKELRQEFDKHDWLLTTSVTSKESISNDAYNVKELANYLEYIHVLAYDFHGKWDGRTGHNAQLYLGDDKSEAEKTLNA</sequence>
<feature type="signal peptide" evidence="1">
    <location>
        <begin position="1"/>
        <end position="16"/>
    </location>
</feature>
<reference evidence="3 4" key="1">
    <citation type="submission" date="2024-05" db="EMBL/GenBank/DDBJ databases">
        <authorList>
            <person name="Wallberg A."/>
        </authorList>
    </citation>
    <scope>NUCLEOTIDE SEQUENCE [LARGE SCALE GENOMIC DNA]</scope>
</reference>
<feature type="non-terminal residue" evidence="3">
    <location>
        <position position="1"/>
    </location>
</feature>
<dbReference type="SUPFAM" id="SSF51445">
    <property type="entry name" value="(Trans)glycosidases"/>
    <property type="match status" value="1"/>
</dbReference>
<dbReference type="PANTHER" id="PTHR11177:SF403">
    <property type="entry name" value="CHITINASE 2-RELATED"/>
    <property type="match status" value="1"/>
</dbReference>
<gene>
    <name evidence="3" type="ORF">MNOR_LOCUS34006</name>
</gene>
<dbReference type="EMBL" id="CAXKWB010050863">
    <property type="protein sequence ID" value="CAL4170495.1"/>
    <property type="molecule type" value="Genomic_DNA"/>
</dbReference>